<proteinExistence type="predicted"/>
<dbReference type="RefSeq" id="WP_152836680.1">
    <property type="nucleotide sequence ID" value="NZ_WHUG01000001.1"/>
</dbReference>
<sequence length="153" mass="15516">PVAAAAVPADTAAESAAPAVALQLQMPDQVKVGEVFAVLVNVKSGLPLRGLPVQLEFPPQLLQVMDAEDGAFLRQDGVALSKTRTLEQALGHASMALLRHSADGVQGSGTVAAFRFRALAAGQAGISVVSARPVASVTVPPPALPPTGKVAIQ</sequence>
<dbReference type="EMBL" id="WHUG01000001">
    <property type="protein sequence ID" value="MQA37353.1"/>
    <property type="molecule type" value="Genomic_DNA"/>
</dbReference>
<gene>
    <name evidence="2" type="ORF">GEV02_04265</name>
</gene>
<dbReference type="SUPFAM" id="SSF49384">
    <property type="entry name" value="Carbohydrate-binding domain"/>
    <property type="match status" value="1"/>
</dbReference>
<evidence type="ECO:0000313" key="3">
    <source>
        <dbReference type="Proteomes" id="UP000440498"/>
    </source>
</evidence>
<dbReference type="InterPro" id="IPR002102">
    <property type="entry name" value="Cohesin_dom"/>
</dbReference>
<protein>
    <recommendedName>
        <fullName evidence="1">Cohesin domain-containing protein</fullName>
    </recommendedName>
</protein>
<dbReference type="Proteomes" id="UP000440498">
    <property type="component" value="Unassembled WGS sequence"/>
</dbReference>
<reference evidence="2 3" key="1">
    <citation type="submission" date="2019-10" db="EMBL/GenBank/DDBJ databases">
        <title>Two novel species isolated from a subtropical stream in China.</title>
        <authorList>
            <person name="Lu H."/>
        </authorList>
    </citation>
    <scope>NUCLEOTIDE SEQUENCE [LARGE SCALE GENOMIC DNA]</scope>
    <source>
        <strain evidence="2 3">FT29W</strain>
    </source>
</reference>
<feature type="domain" description="Cohesin" evidence="1">
    <location>
        <begin position="21"/>
        <end position="130"/>
    </location>
</feature>
<dbReference type="GO" id="GO:0000272">
    <property type="term" value="P:polysaccharide catabolic process"/>
    <property type="evidence" value="ECO:0007669"/>
    <property type="project" value="InterPro"/>
</dbReference>
<evidence type="ECO:0000259" key="1">
    <source>
        <dbReference type="Pfam" id="PF00963"/>
    </source>
</evidence>
<name>A0A6A7MX66_9BURK</name>
<dbReference type="AlphaFoldDB" id="A0A6A7MX66"/>
<feature type="non-terminal residue" evidence="2">
    <location>
        <position position="1"/>
    </location>
</feature>
<keyword evidence="3" id="KW-1185">Reference proteome</keyword>
<accession>A0A6A7MX66</accession>
<dbReference type="Gene3D" id="2.60.40.680">
    <property type="match status" value="1"/>
</dbReference>
<organism evidence="2 3">
    <name type="scientific">Rugamonas aquatica</name>
    <dbReference type="NCBI Taxonomy" id="2743357"/>
    <lineage>
        <taxon>Bacteria</taxon>
        <taxon>Pseudomonadati</taxon>
        <taxon>Pseudomonadota</taxon>
        <taxon>Betaproteobacteria</taxon>
        <taxon>Burkholderiales</taxon>
        <taxon>Oxalobacteraceae</taxon>
        <taxon>Telluria group</taxon>
        <taxon>Rugamonas</taxon>
    </lineage>
</organism>
<dbReference type="Pfam" id="PF00963">
    <property type="entry name" value="Cohesin"/>
    <property type="match status" value="1"/>
</dbReference>
<dbReference type="InterPro" id="IPR008965">
    <property type="entry name" value="CBM2/CBM3_carb-bd_dom_sf"/>
</dbReference>
<comment type="caution">
    <text evidence="2">The sequence shown here is derived from an EMBL/GenBank/DDBJ whole genome shotgun (WGS) entry which is preliminary data.</text>
</comment>
<dbReference type="GO" id="GO:0030246">
    <property type="term" value="F:carbohydrate binding"/>
    <property type="evidence" value="ECO:0007669"/>
    <property type="project" value="InterPro"/>
</dbReference>
<evidence type="ECO:0000313" key="2">
    <source>
        <dbReference type="EMBL" id="MQA37353.1"/>
    </source>
</evidence>